<organism evidence="8 9">
    <name type="scientific">Drosophila simulans</name>
    <name type="common">Fruit fly</name>
    <dbReference type="NCBI Taxonomy" id="7240"/>
    <lineage>
        <taxon>Eukaryota</taxon>
        <taxon>Metazoa</taxon>
        <taxon>Ecdysozoa</taxon>
        <taxon>Arthropoda</taxon>
        <taxon>Hexapoda</taxon>
        <taxon>Insecta</taxon>
        <taxon>Pterygota</taxon>
        <taxon>Neoptera</taxon>
        <taxon>Endopterygota</taxon>
        <taxon>Diptera</taxon>
        <taxon>Brachycera</taxon>
        <taxon>Muscomorpha</taxon>
        <taxon>Ephydroidea</taxon>
        <taxon>Drosophilidae</taxon>
        <taxon>Drosophila</taxon>
        <taxon>Sophophora</taxon>
    </lineage>
</organism>
<accession>B4QYT6</accession>
<dbReference type="InterPro" id="IPR059164">
    <property type="entry name" value="HAT_PRP39_C"/>
</dbReference>
<keyword evidence="3" id="KW-0677">Repeat</keyword>
<dbReference type="Proteomes" id="UP000000304">
    <property type="component" value="Chromosome 3R"/>
</dbReference>
<dbReference type="OMA" id="FQRACGY"/>
<dbReference type="STRING" id="7240.B4QYT6"/>
<evidence type="ECO:0000256" key="4">
    <source>
        <dbReference type="ARBA" id="ARBA00023187"/>
    </source>
</evidence>
<dbReference type="PANTHER" id="PTHR17204:SF5">
    <property type="entry name" value="PRE-MRNA-PROCESSING FACTOR 39"/>
    <property type="match status" value="1"/>
</dbReference>
<keyword evidence="9" id="KW-1185">Reference proteome</keyword>
<dbReference type="GO" id="GO:0000381">
    <property type="term" value="P:regulation of alternative mRNA splicing, via spliceosome"/>
    <property type="evidence" value="ECO:0007669"/>
    <property type="project" value="EnsemblMetazoa"/>
</dbReference>
<feature type="region of interest" description="Disordered" evidence="7">
    <location>
        <begin position="524"/>
        <end position="561"/>
    </location>
</feature>
<dbReference type="PANTHER" id="PTHR17204">
    <property type="entry name" value="PRE-MRNA PROCESSING PROTEIN PRP39-RELATED"/>
    <property type="match status" value="1"/>
</dbReference>
<sequence>MASESENVVMESPGRRTRSGRKAASPAASLPTRSTRRTSKRNVQVFERGLEAIPLSVDLWIHYLMHVKSNHGEDEQFVRSQYERAVKACGLEFRSDKLWDAYIRWENESKRYHRVVQIYDRLLAIPTQGYNGHFDNFQDLINQHDVTITLANEEVIRLRKDFHERQQSKSSKSSSKHRRDSSSSSKDKDSKEREREKDKDKTKTRQGEARICRGAVLIDFSDLSTLNDEEVVSIRDRAISARRKVHKLTVSAVTARWSFEEGIKRPYFHVKPLERAQLKNWKDYLDFEIEKGDRERVLVLFERCLIACALYDEFWLKMLRYLESLEDQSGVVNLVRDVYRRACRIHHPDKPSLHLMWAAFEECQMNFDDAAEILQRIDQRCPNLLQLSYRRINVERRRGALDKCRELYKHYIESTKNKAIAGSLAIKYARFLNKICHDLDAGLAALQQALERDPANTRVALQMIDLCLQRSKVDEQEVVEIMDKFMARADIEPDQKVLFAQRKVEFLEDFGSTARGLQDAQRALQQALTKANEAQKKSDGSPSRKNSSSSKEGPVPTGSAATAYNNGGSAAAVAGYNYGASNPYYGQQNTAAAYPPQTPQQASYDSYYNQWGYGSGGASANSGGSGYNYGQWSGYGNYY</sequence>
<proteinExistence type="inferred from homology"/>
<dbReference type="GO" id="GO:0030627">
    <property type="term" value="F:pre-mRNA 5'-splice site binding"/>
    <property type="evidence" value="ECO:0007669"/>
    <property type="project" value="TreeGrafter"/>
</dbReference>
<feature type="region of interest" description="Disordered" evidence="7">
    <location>
        <begin position="1"/>
        <end position="38"/>
    </location>
</feature>
<dbReference type="AlphaFoldDB" id="B4QYT6"/>
<dbReference type="Gene3D" id="1.25.40.10">
    <property type="entry name" value="Tetratricopeptide repeat domain"/>
    <property type="match status" value="2"/>
</dbReference>
<dbReference type="InterPro" id="IPR011990">
    <property type="entry name" value="TPR-like_helical_dom_sf"/>
</dbReference>
<dbReference type="GO" id="GO:0000243">
    <property type="term" value="C:commitment complex"/>
    <property type="evidence" value="ECO:0007669"/>
    <property type="project" value="TreeGrafter"/>
</dbReference>
<dbReference type="SMR" id="B4QYT6"/>
<dbReference type="HOGENOM" id="CLU_007434_2_0_1"/>
<dbReference type="EMBL" id="CM000364">
    <property type="protein sequence ID" value="EDX14755.1"/>
    <property type="molecule type" value="Genomic_DNA"/>
</dbReference>
<feature type="compositionally biased region" description="Basic and acidic residues" evidence="7">
    <location>
        <begin position="185"/>
        <end position="206"/>
    </location>
</feature>
<evidence type="ECO:0000256" key="6">
    <source>
        <dbReference type="ARBA" id="ARBA00038019"/>
    </source>
</evidence>
<comment type="similarity">
    <text evidence="6">Belongs to the PRP39 family.</text>
</comment>
<evidence type="ECO:0000313" key="8">
    <source>
        <dbReference type="EMBL" id="EDX14755.1"/>
    </source>
</evidence>
<gene>
    <name evidence="8" type="primary">Dsim\GD21382</name>
    <name evidence="8" type="ORF">Dsim_GD21382</name>
</gene>
<dbReference type="Pfam" id="PF23241">
    <property type="entry name" value="HAT_PRP39_C"/>
    <property type="match status" value="1"/>
</dbReference>
<dbReference type="GO" id="GO:0005685">
    <property type="term" value="C:U1 snRNP"/>
    <property type="evidence" value="ECO:0007669"/>
    <property type="project" value="TreeGrafter"/>
</dbReference>
<keyword evidence="2" id="KW-0507">mRNA processing</keyword>
<evidence type="ECO:0000256" key="3">
    <source>
        <dbReference type="ARBA" id="ARBA00022737"/>
    </source>
</evidence>
<dbReference type="SMART" id="SM00386">
    <property type="entry name" value="HAT"/>
    <property type="match status" value="5"/>
</dbReference>
<keyword evidence="5" id="KW-0539">Nucleus</keyword>
<reference evidence="8 9" key="1">
    <citation type="journal article" date="2007" name="Nature">
        <title>Evolution of genes and genomes on the Drosophila phylogeny.</title>
        <authorList>
            <consortium name="Drosophila 12 Genomes Consortium"/>
            <person name="Clark A.G."/>
            <person name="Eisen M.B."/>
            <person name="Smith D.R."/>
            <person name="Bergman C.M."/>
            <person name="Oliver B."/>
            <person name="Markow T.A."/>
            <person name="Kaufman T.C."/>
            <person name="Kellis M."/>
            <person name="Gelbart W."/>
            <person name="Iyer V.N."/>
            <person name="Pollard D.A."/>
            <person name="Sackton T.B."/>
            <person name="Larracuente A.M."/>
            <person name="Singh N.D."/>
            <person name="Abad J.P."/>
            <person name="Abt D.N."/>
            <person name="Adryan B."/>
            <person name="Aguade M."/>
            <person name="Akashi H."/>
            <person name="Anderson W.W."/>
            <person name="Aquadro C.F."/>
            <person name="Ardell D.H."/>
            <person name="Arguello R."/>
            <person name="Artieri C.G."/>
            <person name="Barbash D.A."/>
            <person name="Barker D."/>
            <person name="Barsanti P."/>
            <person name="Batterham P."/>
            <person name="Batzoglou S."/>
            <person name="Begun D."/>
            <person name="Bhutkar A."/>
            <person name="Blanco E."/>
            <person name="Bosak S.A."/>
            <person name="Bradley R.K."/>
            <person name="Brand A.D."/>
            <person name="Brent M.R."/>
            <person name="Brooks A.N."/>
            <person name="Brown R.H."/>
            <person name="Butlin R.K."/>
            <person name="Caggese C."/>
            <person name="Calvi B.R."/>
            <person name="Bernardo de Carvalho A."/>
            <person name="Caspi A."/>
            <person name="Castrezana S."/>
            <person name="Celniker S.E."/>
            <person name="Chang J.L."/>
            <person name="Chapple C."/>
            <person name="Chatterji S."/>
            <person name="Chinwalla A."/>
            <person name="Civetta A."/>
            <person name="Clifton S.W."/>
            <person name="Comeron J.M."/>
            <person name="Costello J.C."/>
            <person name="Coyne J.A."/>
            <person name="Daub J."/>
            <person name="David R.G."/>
            <person name="Delcher A.L."/>
            <person name="Delehaunty K."/>
            <person name="Do C.B."/>
            <person name="Ebling H."/>
            <person name="Edwards K."/>
            <person name="Eickbush T."/>
            <person name="Evans J.D."/>
            <person name="Filipski A."/>
            <person name="Findeiss S."/>
            <person name="Freyhult E."/>
            <person name="Fulton L."/>
            <person name="Fulton R."/>
            <person name="Garcia A.C."/>
            <person name="Gardiner A."/>
            <person name="Garfield D.A."/>
            <person name="Garvin B.E."/>
            <person name="Gibson G."/>
            <person name="Gilbert D."/>
            <person name="Gnerre S."/>
            <person name="Godfrey J."/>
            <person name="Good R."/>
            <person name="Gotea V."/>
            <person name="Gravely B."/>
            <person name="Greenberg A.J."/>
            <person name="Griffiths-Jones S."/>
            <person name="Gross S."/>
            <person name="Guigo R."/>
            <person name="Gustafson E.A."/>
            <person name="Haerty W."/>
            <person name="Hahn M.W."/>
            <person name="Halligan D.L."/>
            <person name="Halpern A.L."/>
            <person name="Halter G.M."/>
            <person name="Han M.V."/>
            <person name="Heger A."/>
            <person name="Hillier L."/>
            <person name="Hinrichs A.S."/>
            <person name="Holmes I."/>
            <person name="Hoskins R.A."/>
            <person name="Hubisz M.J."/>
            <person name="Hultmark D."/>
            <person name="Huntley M.A."/>
            <person name="Jaffe D.B."/>
            <person name="Jagadeeshan S."/>
            <person name="Jeck W.R."/>
            <person name="Johnson J."/>
            <person name="Jones C.D."/>
            <person name="Jordan W.C."/>
            <person name="Karpen G.H."/>
            <person name="Kataoka E."/>
            <person name="Keightley P.D."/>
            <person name="Kheradpour P."/>
            <person name="Kirkness E.F."/>
            <person name="Koerich L.B."/>
            <person name="Kristiansen K."/>
            <person name="Kudrna D."/>
            <person name="Kulathinal R.J."/>
            <person name="Kumar S."/>
            <person name="Kwok R."/>
            <person name="Lander E."/>
            <person name="Langley C.H."/>
            <person name="Lapoint R."/>
            <person name="Lazzaro B.P."/>
            <person name="Lee S.J."/>
            <person name="Levesque L."/>
            <person name="Li R."/>
            <person name="Lin C.F."/>
            <person name="Lin M.F."/>
            <person name="Lindblad-Toh K."/>
            <person name="Llopart A."/>
            <person name="Long M."/>
            <person name="Low L."/>
            <person name="Lozovsky E."/>
            <person name="Lu J."/>
            <person name="Luo M."/>
            <person name="Machado C.A."/>
            <person name="Makalowski W."/>
            <person name="Marzo M."/>
            <person name="Matsuda M."/>
            <person name="Matzkin L."/>
            <person name="McAllister B."/>
            <person name="McBride C.S."/>
            <person name="McKernan B."/>
            <person name="McKernan K."/>
            <person name="Mendez-Lago M."/>
            <person name="Minx P."/>
            <person name="Mollenhauer M.U."/>
            <person name="Montooth K."/>
            <person name="Mount S.M."/>
            <person name="Mu X."/>
            <person name="Myers E."/>
            <person name="Negre B."/>
            <person name="Newfeld S."/>
            <person name="Nielsen R."/>
            <person name="Noor M.A."/>
            <person name="O'Grady P."/>
            <person name="Pachter L."/>
            <person name="Papaceit M."/>
            <person name="Parisi M.J."/>
            <person name="Parisi M."/>
            <person name="Parts L."/>
            <person name="Pedersen J.S."/>
            <person name="Pesole G."/>
            <person name="Phillippy A.M."/>
            <person name="Ponting C.P."/>
            <person name="Pop M."/>
            <person name="Porcelli D."/>
            <person name="Powell J.R."/>
            <person name="Prohaska S."/>
            <person name="Pruitt K."/>
            <person name="Puig M."/>
            <person name="Quesneville H."/>
            <person name="Ram K.R."/>
            <person name="Rand D."/>
            <person name="Rasmussen M.D."/>
            <person name="Reed L.K."/>
            <person name="Reenan R."/>
            <person name="Reily A."/>
            <person name="Remington K.A."/>
            <person name="Rieger T.T."/>
            <person name="Ritchie M.G."/>
            <person name="Robin C."/>
            <person name="Rogers Y.H."/>
            <person name="Rohde C."/>
            <person name="Rozas J."/>
            <person name="Rubenfield M.J."/>
            <person name="Ruiz A."/>
            <person name="Russo S."/>
            <person name="Salzberg S.L."/>
            <person name="Sanchez-Gracia A."/>
            <person name="Saranga D.J."/>
            <person name="Sato H."/>
            <person name="Schaeffer S.W."/>
            <person name="Schatz M.C."/>
            <person name="Schlenke T."/>
            <person name="Schwartz R."/>
            <person name="Segarra C."/>
            <person name="Singh R.S."/>
            <person name="Sirot L."/>
            <person name="Sirota M."/>
            <person name="Sisneros N.B."/>
            <person name="Smith C.D."/>
            <person name="Smith T.F."/>
            <person name="Spieth J."/>
            <person name="Stage D.E."/>
            <person name="Stark A."/>
            <person name="Stephan W."/>
            <person name="Strausberg R.L."/>
            <person name="Strempel S."/>
            <person name="Sturgill D."/>
            <person name="Sutton G."/>
            <person name="Sutton G.G."/>
            <person name="Tao W."/>
            <person name="Teichmann S."/>
            <person name="Tobari Y.N."/>
            <person name="Tomimura Y."/>
            <person name="Tsolas J.M."/>
            <person name="Valente V.L."/>
            <person name="Venter E."/>
            <person name="Venter J.C."/>
            <person name="Vicario S."/>
            <person name="Vieira F.G."/>
            <person name="Vilella A.J."/>
            <person name="Villasante A."/>
            <person name="Walenz B."/>
            <person name="Wang J."/>
            <person name="Wasserman M."/>
            <person name="Watts T."/>
            <person name="Wilson D."/>
            <person name="Wilson R.K."/>
            <person name="Wing R.A."/>
            <person name="Wolfner M.F."/>
            <person name="Wong A."/>
            <person name="Wong G.K."/>
            <person name="Wu C.I."/>
            <person name="Wu G."/>
            <person name="Yamamoto D."/>
            <person name="Yang H.P."/>
            <person name="Yang S.P."/>
            <person name="Yorke J.A."/>
            <person name="Yoshida K."/>
            <person name="Zdobnov E."/>
            <person name="Zhang P."/>
            <person name="Zhang Y."/>
            <person name="Zimin A.V."/>
            <person name="Baldwin J."/>
            <person name="Abdouelleil A."/>
            <person name="Abdulkadir J."/>
            <person name="Abebe A."/>
            <person name="Abera B."/>
            <person name="Abreu J."/>
            <person name="Acer S.C."/>
            <person name="Aftuck L."/>
            <person name="Alexander A."/>
            <person name="An P."/>
            <person name="Anderson E."/>
            <person name="Anderson S."/>
            <person name="Arachi H."/>
            <person name="Azer M."/>
            <person name="Bachantsang P."/>
            <person name="Barry A."/>
            <person name="Bayul T."/>
            <person name="Berlin A."/>
            <person name="Bessette D."/>
            <person name="Bloom T."/>
            <person name="Blye J."/>
            <person name="Boguslavskiy L."/>
            <person name="Bonnet C."/>
            <person name="Boukhgalter B."/>
            <person name="Bourzgui I."/>
            <person name="Brown A."/>
            <person name="Cahill P."/>
            <person name="Channer S."/>
            <person name="Cheshatsang Y."/>
            <person name="Chuda L."/>
            <person name="Citroen M."/>
            <person name="Collymore A."/>
            <person name="Cooke P."/>
            <person name="Costello M."/>
            <person name="D'Aco K."/>
            <person name="Daza R."/>
            <person name="De Haan G."/>
            <person name="DeGray S."/>
            <person name="DeMaso C."/>
            <person name="Dhargay N."/>
            <person name="Dooley K."/>
            <person name="Dooley E."/>
            <person name="Doricent M."/>
            <person name="Dorje P."/>
            <person name="Dorjee K."/>
            <person name="Dupes A."/>
            <person name="Elong R."/>
            <person name="Falk J."/>
            <person name="Farina A."/>
            <person name="Faro S."/>
            <person name="Ferguson D."/>
            <person name="Fisher S."/>
            <person name="Foley C.D."/>
            <person name="Franke A."/>
            <person name="Friedrich D."/>
            <person name="Gadbois L."/>
            <person name="Gearin G."/>
            <person name="Gearin C.R."/>
            <person name="Giannoukos G."/>
            <person name="Goode T."/>
            <person name="Graham J."/>
            <person name="Grandbois E."/>
            <person name="Grewal S."/>
            <person name="Gyaltsen K."/>
            <person name="Hafez N."/>
            <person name="Hagos B."/>
            <person name="Hall J."/>
            <person name="Henson C."/>
            <person name="Hollinger A."/>
            <person name="Honan T."/>
            <person name="Huard M.D."/>
            <person name="Hughes L."/>
            <person name="Hurhula B."/>
            <person name="Husby M.E."/>
            <person name="Kamat A."/>
            <person name="Kanga B."/>
            <person name="Kashin S."/>
            <person name="Khazanovich D."/>
            <person name="Kisner P."/>
            <person name="Lance K."/>
            <person name="Lara M."/>
            <person name="Lee W."/>
            <person name="Lennon N."/>
            <person name="Letendre F."/>
            <person name="LeVine R."/>
            <person name="Lipovsky A."/>
            <person name="Liu X."/>
            <person name="Liu J."/>
            <person name="Liu S."/>
            <person name="Lokyitsang T."/>
            <person name="Lokyitsang Y."/>
            <person name="Lubonja R."/>
            <person name="Lui A."/>
            <person name="MacDonald P."/>
            <person name="Magnisalis V."/>
            <person name="Maru K."/>
            <person name="Matthews C."/>
            <person name="McCusker W."/>
            <person name="McDonough S."/>
            <person name="Mehta T."/>
            <person name="Meldrim J."/>
            <person name="Meneus L."/>
            <person name="Mihai O."/>
            <person name="Mihalev A."/>
            <person name="Mihova T."/>
            <person name="Mittelman R."/>
            <person name="Mlenga V."/>
            <person name="Montmayeur A."/>
            <person name="Mulrain L."/>
            <person name="Navidi A."/>
            <person name="Naylor J."/>
            <person name="Negash T."/>
            <person name="Nguyen T."/>
            <person name="Nguyen N."/>
            <person name="Nicol R."/>
            <person name="Norbu C."/>
            <person name="Norbu N."/>
            <person name="Novod N."/>
            <person name="O'Neill B."/>
            <person name="Osman S."/>
            <person name="Markiewicz E."/>
            <person name="Oyono O.L."/>
            <person name="Patti C."/>
            <person name="Phunkhang P."/>
            <person name="Pierre F."/>
            <person name="Priest M."/>
            <person name="Raghuraman S."/>
            <person name="Rege F."/>
            <person name="Reyes R."/>
            <person name="Rise C."/>
            <person name="Rogov P."/>
            <person name="Ross K."/>
            <person name="Ryan E."/>
            <person name="Settipalli S."/>
            <person name="Shea T."/>
            <person name="Sherpa N."/>
            <person name="Shi L."/>
            <person name="Shih D."/>
            <person name="Sparrow T."/>
            <person name="Spaulding J."/>
            <person name="Stalker J."/>
            <person name="Stange-Thomann N."/>
            <person name="Stavropoulos S."/>
            <person name="Stone C."/>
            <person name="Strader C."/>
            <person name="Tesfaye S."/>
            <person name="Thomson T."/>
            <person name="Thoulutsang Y."/>
            <person name="Thoulutsang D."/>
            <person name="Topham K."/>
            <person name="Topping I."/>
            <person name="Tsamla T."/>
            <person name="Vassiliev H."/>
            <person name="Vo A."/>
            <person name="Wangchuk T."/>
            <person name="Wangdi T."/>
            <person name="Weiand M."/>
            <person name="Wilkinson J."/>
            <person name="Wilson A."/>
            <person name="Yadav S."/>
            <person name="Young G."/>
            <person name="Yu Q."/>
            <person name="Zembek L."/>
            <person name="Zhong D."/>
            <person name="Zimmer A."/>
            <person name="Zwirko Z."/>
            <person name="Jaffe D.B."/>
            <person name="Alvarez P."/>
            <person name="Brockman W."/>
            <person name="Butler J."/>
            <person name="Chin C."/>
            <person name="Gnerre S."/>
            <person name="Grabherr M."/>
            <person name="Kleber M."/>
            <person name="Mauceli E."/>
            <person name="MacCallum I."/>
        </authorList>
    </citation>
    <scope>NUCLEOTIDE SEQUENCE [LARGE SCALE GENOMIC DNA]</scope>
    <source>
        <strain evidence="9">white501</strain>
    </source>
</reference>
<evidence type="ECO:0000256" key="7">
    <source>
        <dbReference type="SAM" id="MobiDB-lite"/>
    </source>
</evidence>
<evidence type="ECO:0000256" key="1">
    <source>
        <dbReference type="ARBA" id="ARBA00004123"/>
    </source>
</evidence>
<dbReference type="PhylomeDB" id="B4QYT6"/>
<comment type="subcellular location">
    <subcellularLocation>
        <location evidence="1">Nucleus</location>
    </subcellularLocation>
</comment>
<evidence type="ECO:0000256" key="5">
    <source>
        <dbReference type="ARBA" id="ARBA00023242"/>
    </source>
</evidence>
<keyword evidence="4" id="KW-0508">mRNA splicing</keyword>
<feature type="compositionally biased region" description="Low complexity" evidence="7">
    <location>
        <begin position="540"/>
        <end position="551"/>
    </location>
</feature>
<dbReference type="OrthoDB" id="10265668at2759"/>
<dbReference type="SUPFAM" id="SSF48452">
    <property type="entry name" value="TPR-like"/>
    <property type="match status" value="2"/>
</dbReference>
<evidence type="ECO:0000256" key="2">
    <source>
        <dbReference type="ARBA" id="ARBA00022664"/>
    </source>
</evidence>
<name>B4QYT6_DROSI</name>
<evidence type="ECO:0000313" key="9">
    <source>
        <dbReference type="Proteomes" id="UP000000304"/>
    </source>
</evidence>
<dbReference type="Pfam" id="PF23240">
    <property type="entry name" value="HAT_PRP39_N"/>
    <property type="match status" value="1"/>
</dbReference>
<protein>
    <submittedName>
        <fullName evidence="8">GD21382</fullName>
    </submittedName>
</protein>
<dbReference type="GO" id="GO:0000395">
    <property type="term" value="P:mRNA 5'-splice site recognition"/>
    <property type="evidence" value="ECO:0007669"/>
    <property type="project" value="TreeGrafter"/>
</dbReference>
<dbReference type="InterPro" id="IPR003107">
    <property type="entry name" value="HAT"/>
</dbReference>
<dbReference type="FunFam" id="1.25.40.10:FF:000063">
    <property type="entry name" value="Pre-mRNA processing factor 39"/>
    <property type="match status" value="1"/>
</dbReference>
<dbReference type="GO" id="GO:0071004">
    <property type="term" value="C:U2-type prespliceosome"/>
    <property type="evidence" value="ECO:0007669"/>
    <property type="project" value="TreeGrafter"/>
</dbReference>
<feature type="region of interest" description="Disordered" evidence="7">
    <location>
        <begin position="162"/>
        <end position="206"/>
    </location>
</feature>